<organism evidence="5 6">
    <name type="scientific">Cylicocyclus nassatus</name>
    <name type="common">Nematode worm</name>
    <dbReference type="NCBI Taxonomy" id="53992"/>
    <lineage>
        <taxon>Eukaryota</taxon>
        <taxon>Metazoa</taxon>
        <taxon>Ecdysozoa</taxon>
        <taxon>Nematoda</taxon>
        <taxon>Chromadorea</taxon>
        <taxon>Rhabditida</taxon>
        <taxon>Rhabditina</taxon>
        <taxon>Rhabditomorpha</taxon>
        <taxon>Strongyloidea</taxon>
        <taxon>Strongylidae</taxon>
        <taxon>Cylicocyclus</taxon>
    </lineage>
</organism>
<feature type="region of interest" description="Disordered" evidence="3">
    <location>
        <begin position="112"/>
        <end position="190"/>
    </location>
</feature>
<feature type="region of interest" description="Disordered" evidence="3">
    <location>
        <begin position="42"/>
        <end position="63"/>
    </location>
</feature>
<evidence type="ECO:0000313" key="6">
    <source>
        <dbReference type="Proteomes" id="UP001176961"/>
    </source>
</evidence>
<protein>
    <recommendedName>
        <fullName evidence="4">Coiled-coil domain-containing protein</fullName>
    </recommendedName>
</protein>
<dbReference type="Proteomes" id="UP001176961">
    <property type="component" value="Unassembled WGS sequence"/>
</dbReference>
<gene>
    <name evidence="5" type="ORF">CYNAS_LOCUS18163</name>
</gene>
<keyword evidence="1 2" id="KW-0175">Coiled coil</keyword>
<dbReference type="AlphaFoldDB" id="A0AA36H9E6"/>
<dbReference type="InterPro" id="IPR039303">
    <property type="entry name" value="CCDC50"/>
</dbReference>
<dbReference type="InterPro" id="IPR029311">
    <property type="entry name" value="CCDC50_N"/>
</dbReference>
<keyword evidence="6" id="KW-1185">Reference proteome</keyword>
<dbReference type="Pfam" id="PF15295">
    <property type="entry name" value="CCDC50_N"/>
    <property type="match status" value="1"/>
</dbReference>
<evidence type="ECO:0000256" key="3">
    <source>
        <dbReference type="SAM" id="MobiDB-lite"/>
    </source>
</evidence>
<dbReference type="PANTHER" id="PTHR22115:SF4">
    <property type="entry name" value="COILED-COIL DOMAIN-CONTAINING PROTEIN"/>
    <property type="match status" value="1"/>
</dbReference>
<feature type="domain" description="Coiled-coil" evidence="4">
    <location>
        <begin position="5"/>
        <end position="115"/>
    </location>
</feature>
<sequence length="229" mass="25800">MEAKKSVAEVAAHLREIEDYNLAFRLQEEEYMSHYNRNREGRRLVGDDTKQSIAEQAHEDEAARQRRLEALKKITETDEEIARRLQQEFEEEEKRRLEELARRDAEIARRLAEEEGLAPSSSSTLFSQPTLLPEDQDQTESAQLVDLSRESTTPDQSGRIPAETVPGIEESGTATLIATPDTGLGPTIALHPTNPFLQDLTAQQSSEPIQYYSEFGLPPPSDLALGRQK</sequence>
<evidence type="ECO:0000256" key="2">
    <source>
        <dbReference type="SAM" id="Coils"/>
    </source>
</evidence>
<comment type="caution">
    <text evidence="5">The sequence shown here is derived from an EMBL/GenBank/DDBJ whole genome shotgun (WGS) entry which is preliminary data.</text>
</comment>
<accession>A0AA36H9E6</accession>
<reference evidence="5" key="1">
    <citation type="submission" date="2023-07" db="EMBL/GenBank/DDBJ databases">
        <authorList>
            <consortium name="CYATHOMIX"/>
        </authorList>
    </citation>
    <scope>NUCLEOTIDE SEQUENCE</scope>
    <source>
        <strain evidence="5">N/A</strain>
    </source>
</reference>
<proteinExistence type="predicted"/>
<name>A0AA36H9E6_CYLNA</name>
<dbReference type="EMBL" id="CATQJL010000316">
    <property type="protein sequence ID" value="CAJ0606180.1"/>
    <property type="molecule type" value="Genomic_DNA"/>
</dbReference>
<feature type="compositionally biased region" description="Polar residues" evidence="3">
    <location>
        <begin position="119"/>
        <end position="130"/>
    </location>
</feature>
<dbReference type="PANTHER" id="PTHR22115">
    <property type="entry name" value="C3ORF6 PROTEIN-RELATED"/>
    <property type="match status" value="1"/>
</dbReference>
<evidence type="ECO:0000313" key="5">
    <source>
        <dbReference type="EMBL" id="CAJ0606180.1"/>
    </source>
</evidence>
<evidence type="ECO:0000256" key="1">
    <source>
        <dbReference type="ARBA" id="ARBA00023054"/>
    </source>
</evidence>
<evidence type="ECO:0000259" key="4">
    <source>
        <dbReference type="Pfam" id="PF15295"/>
    </source>
</evidence>
<feature type="coiled-coil region" evidence="2">
    <location>
        <begin position="68"/>
        <end position="102"/>
    </location>
</feature>